<keyword evidence="10" id="KW-1185">Reference proteome</keyword>
<reference evidence="9 11" key="2">
    <citation type="submission" date="2018-06" db="EMBL/GenBank/DDBJ databases">
        <authorList>
            <consortium name="IHU Genomes"/>
        </authorList>
    </citation>
    <scope>NUCLEOTIDE SEQUENCE [LARGE SCALE GENOMIC DNA]</scope>
    <source>
        <strain evidence="9 11">NEC25</strain>
    </source>
</reference>
<evidence type="ECO:0000313" key="9">
    <source>
        <dbReference type="EMBL" id="VCT84741.1"/>
    </source>
</evidence>
<dbReference type="AlphaFoldDB" id="A0A2A7MHX6"/>
<evidence type="ECO:0000259" key="7">
    <source>
        <dbReference type="Pfam" id="PF08281"/>
    </source>
</evidence>
<evidence type="ECO:0000259" key="6">
    <source>
        <dbReference type="Pfam" id="PF04542"/>
    </source>
</evidence>
<keyword evidence="5" id="KW-0804">Transcription</keyword>
<evidence type="ECO:0000313" key="8">
    <source>
        <dbReference type="EMBL" id="PEG31314.1"/>
    </source>
</evidence>
<evidence type="ECO:0000256" key="4">
    <source>
        <dbReference type="ARBA" id="ARBA00023125"/>
    </source>
</evidence>
<dbReference type="Pfam" id="PF08281">
    <property type="entry name" value="Sigma70_r4_2"/>
    <property type="match status" value="1"/>
</dbReference>
<dbReference type="InterPro" id="IPR007627">
    <property type="entry name" value="RNA_pol_sigma70_r2"/>
</dbReference>
<evidence type="ECO:0000256" key="2">
    <source>
        <dbReference type="ARBA" id="ARBA00023015"/>
    </source>
</evidence>
<comment type="similarity">
    <text evidence="1">Belongs to the sigma-70 factor family. ECF subfamily.</text>
</comment>
<sequence>MDETKLIQNCQKGEKQAFNELIKFYYPYLSKFLLKLTSDQVLSEDLLQETFMKVIRNIEKFDIYGKATFSTYILTIARNCYIDYLRKNINMNLDIYELDVDDGINLENTVLNHIEVSEILKEMDKLPYEQAEAIKMKYLEQLTLKEIAEKFKTEPKTIKSRIHSGITKLNKILHTGGKKYG</sequence>
<proteinExistence type="inferred from homology"/>
<keyword evidence="4" id="KW-0238">DNA-binding</keyword>
<evidence type="ECO:0000256" key="1">
    <source>
        <dbReference type="ARBA" id="ARBA00010641"/>
    </source>
</evidence>
<dbReference type="CDD" id="cd06171">
    <property type="entry name" value="Sigma70_r4"/>
    <property type="match status" value="1"/>
</dbReference>
<dbReference type="Gene3D" id="1.10.10.10">
    <property type="entry name" value="Winged helix-like DNA-binding domain superfamily/Winged helix DNA-binding domain"/>
    <property type="match status" value="1"/>
</dbReference>
<feature type="domain" description="RNA polymerase sigma factor 70 region 4 type 2" evidence="7">
    <location>
        <begin position="118"/>
        <end position="169"/>
    </location>
</feature>
<dbReference type="GeneID" id="68877741"/>
<dbReference type="STRING" id="137838.GCA_001458595_02717"/>
<keyword evidence="3" id="KW-0731">Sigma factor</keyword>
<feature type="domain" description="RNA polymerase sigma-70 region 2" evidence="6">
    <location>
        <begin position="22"/>
        <end position="88"/>
    </location>
</feature>
<dbReference type="GO" id="GO:0003677">
    <property type="term" value="F:DNA binding"/>
    <property type="evidence" value="ECO:0007669"/>
    <property type="project" value="UniProtKB-KW"/>
</dbReference>
<dbReference type="InterPro" id="IPR013249">
    <property type="entry name" value="RNA_pol_sigma70_r4_t2"/>
</dbReference>
<evidence type="ECO:0000256" key="5">
    <source>
        <dbReference type="ARBA" id="ARBA00023163"/>
    </source>
</evidence>
<dbReference type="InterPro" id="IPR039425">
    <property type="entry name" value="RNA_pol_sigma-70-like"/>
</dbReference>
<gene>
    <name evidence="9" type="primary">sigW_3</name>
    <name evidence="9" type="ORF">CNEONATNEC25_02342</name>
    <name evidence="8" type="ORF">CQ394_06235</name>
</gene>
<dbReference type="InterPro" id="IPR013324">
    <property type="entry name" value="RNA_pol_sigma_r3/r4-like"/>
</dbReference>
<dbReference type="PANTHER" id="PTHR43133:SF8">
    <property type="entry name" value="RNA POLYMERASE SIGMA FACTOR HI_1459-RELATED"/>
    <property type="match status" value="1"/>
</dbReference>
<dbReference type="InterPro" id="IPR036388">
    <property type="entry name" value="WH-like_DNA-bd_sf"/>
</dbReference>
<dbReference type="Gene3D" id="1.10.1740.10">
    <property type="match status" value="1"/>
</dbReference>
<evidence type="ECO:0000313" key="10">
    <source>
        <dbReference type="Proteomes" id="UP000220840"/>
    </source>
</evidence>
<keyword evidence="2" id="KW-0805">Transcription regulation</keyword>
<dbReference type="RefSeq" id="WP_058295472.1">
    <property type="nucleotide sequence ID" value="NZ_CAKJVD010000050.1"/>
</dbReference>
<accession>A0A2A7MHX6</accession>
<dbReference type="Proteomes" id="UP000220840">
    <property type="component" value="Unassembled WGS sequence"/>
</dbReference>
<dbReference type="SUPFAM" id="SSF88659">
    <property type="entry name" value="Sigma3 and sigma4 domains of RNA polymerase sigma factors"/>
    <property type="match status" value="1"/>
</dbReference>
<reference evidence="8 10" key="1">
    <citation type="submission" date="2017-10" db="EMBL/GenBank/DDBJ databases">
        <title>Effective Description of Clostridium neonatale sp. nov. linked to necrotizing enterocolitis in neonates and a clarification of species assignable to the genus Clostridium (Prazmowski 1880) emend. Lawson and Rainey 2016.</title>
        <authorList>
            <person name="Bernard K."/>
            <person name="Burdz T."/>
            <person name="Wiebe D."/>
            <person name="Balcewich B."/>
            <person name="Alfa M."/>
            <person name="Bernier A.-M."/>
        </authorList>
    </citation>
    <scope>NUCLEOTIDE SEQUENCE [LARGE SCALE GENOMIC DNA]</scope>
    <source>
        <strain evidence="8 10">LCDC99A005</strain>
    </source>
</reference>
<organism evidence="8 10">
    <name type="scientific">Clostridium neonatale</name>
    <dbReference type="NCBI Taxonomy" id="137838"/>
    <lineage>
        <taxon>Bacteria</taxon>
        <taxon>Bacillati</taxon>
        <taxon>Bacillota</taxon>
        <taxon>Clostridia</taxon>
        <taxon>Eubacteriales</taxon>
        <taxon>Clostridiaceae</taxon>
        <taxon>Clostridium</taxon>
    </lineage>
</organism>
<dbReference type="GO" id="GO:0016987">
    <property type="term" value="F:sigma factor activity"/>
    <property type="evidence" value="ECO:0007669"/>
    <property type="project" value="UniProtKB-KW"/>
</dbReference>
<dbReference type="OrthoDB" id="9782703at2"/>
<dbReference type="InterPro" id="IPR014284">
    <property type="entry name" value="RNA_pol_sigma-70_dom"/>
</dbReference>
<dbReference type="PANTHER" id="PTHR43133">
    <property type="entry name" value="RNA POLYMERASE ECF-TYPE SIGMA FACTO"/>
    <property type="match status" value="1"/>
</dbReference>
<dbReference type="SUPFAM" id="SSF88946">
    <property type="entry name" value="Sigma2 domain of RNA polymerase sigma factors"/>
    <property type="match status" value="1"/>
</dbReference>
<evidence type="ECO:0000256" key="3">
    <source>
        <dbReference type="ARBA" id="ARBA00023082"/>
    </source>
</evidence>
<dbReference type="Pfam" id="PF04542">
    <property type="entry name" value="Sigma70_r2"/>
    <property type="match status" value="1"/>
</dbReference>
<dbReference type="Proteomes" id="UP000431451">
    <property type="component" value="Unassembled WGS sequence"/>
</dbReference>
<dbReference type="InterPro" id="IPR013325">
    <property type="entry name" value="RNA_pol_sigma_r2"/>
</dbReference>
<protein>
    <submittedName>
        <fullName evidence="8 9">RNA polymerase sigma factor</fullName>
    </submittedName>
</protein>
<dbReference type="EMBL" id="UWJD01000002">
    <property type="protein sequence ID" value="VCT84741.1"/>
    <property type="molecule type" value="Genomic_DNA"/>
</dbReference>
<evidence type="ECO:0000313" key="11">
    <source>
        <dbReference type="Proteomes" id="UP000431451"/>
    </source>
</evidence>
<dbReference type="GO" id="GO:0006352">
    <property type="term" value="P:DNA-templated transcription initiation"/>
    <property type="evidence" value="ECO:0007669"/>
    <property type="project" value="InterPro"/>
</dbReference>
<dbReference type="NCBIfam" id="TIGR02937">
    <property type="entry name" value="sigma70-ECF"/>
    <property type="match status" value="1"/>
</dbReference>
<dbReference type="EMBL" id="PDCJ01000001">
    <property type="protein sequence ID" value="PEG31314.1"/>
    <property type="molecule type" value="Genomic_DNA"/>
</dbReference>
<name>A0A2A7MHX6_9CLOT</name>